<sequence length="133" mass="15724">MFKLNKKDKIGIPIFLIFIIICLILNLKRDKKLLNEGKFTIATIDDIYAMKGGMTCKYTYSYNSITYTQNNYIGRSKPKESEKYFVTFLPDDPEVSTIFLEIKVPDSIYNKDEIFWSKIPIKYNQKDFDIEFE</sequence>
<keyword evidence="3" id="KW-1185">Reference proteome</keyword>
<dbReference type="RefSeq" id="WP_106677587.1">
    <property type="nucleotide sequence ID" value="NZ_JACHWV010000001.1"/>
</dbReference>
<dbReference type="EMBL" id="PXOT01000020">
    <property type="protein sequence ID" value="PSG91906.1"/>
    <property type="molecule type" value="Genomic_DNA"/>
</dbReference>
<dbReference type="Proteomes" id="UP000238430">
    <property type="component" value="Unassembled WGS sequence"/>
</dbReference>
<keyword evidence="1" id="KW-0472">Membrane</keyword>
<dbReference type="AlphaFoldDB" id="A0A2T1NGC2"/>
<evidence type="ECO:0000256" key="1">
    <source>
        <dbReference type="SAM" id="Phobius"/>
    </source>
</evidence>
<evidence type="ECO:0000313" key="2">
    <source>
        <dbReference type="EMBL" id="PSG91906.1"/>
    </source>
</evidence>
<evidence type="ECO:0000313" key="3">
    <source>
        <dbReference type="Proteomes" id="UP000238430"/>
    </source>
</evidence>
<gene>
    <name evidence="2" type="ORF">C7H61_04840</name>
</gene>
<protein>
    <recommendedName>
        <fullName evidence="4">DUF3592 domain-containing protein</fullName>
    </recommendedName>
</protein>
<proteinExistence type="predicted"/>
<keyword evidence="1" id="KW-0812">Transmembrane</keyword>
<name>A0A2T1NGC2_9FLAO</name>
<reference evidence="2 3" key="1">
    <citation type="submission" date="2018-03" db="EMBL/GenBank/DDBJ databases">
        <title>Mesoflavibacter sp. HG37 and Mesoflavibacter sp. HG96 sp.nov., two marine bacteria isolated from seawater of Western Pacific Ocean.</title>
        <authorList>
            <person name="Cheng H."/>
            <person name="Wu Y.-H."/>
            <person name="Guo L.-L."/>
            <person name="Xu X.-W."/>
        </authorList>
    </citation>
    <scope>NUCLEOTIDE SEQUENCE [LARGE SCALE GENOMIC DNA]</scope>
    <source>
        <strain evidence="2 3">KCTC 42117</strain>
    </source>
</reference>
<keyword evidence="1" id="KW-1133">Transmembrane helix</keyword>
<accession>A0A2T1NGC2</accession>
<evidence type="ECO:0008006" key="4">
    <source>
        <dbReference type="Google" id="ProtNLM"/>
    </source>
</evidence>
<comment type="caution">
    <text evidence="2">The sequence shown here is derived from an EMBL/GenBank/DDBJ whole genome shotgun (WGS) entry which is preliminary data.</text>
</comment>
<organism evidence="2 3">
    <name type="scientific">Mesoflavibacter zeaxanthinifaciens subsp. sabulilitoris</name>
    <dbReference type="NCBI Taxonomy" id="1520893"/>
    <lineage>
        <taxon>Bacteria</taxon>
        <taxon>Pseudomonadati</taxon>
        <taxon>Bacteroidota</taxon>
        <taxon>Flavobacteriia</taxon>
        <taxon>Flavobacteriales</taxon>
        <taxon>Flavobacteriaceae</taxon>
        <taxon>Mesoflavibacter</taxon>
    </lineage>
</organism>
<feature type="transmembrane region" description="Helical" evidence="1">
    <location>
        <begin position="12"/>
        <end position="28"/>
    </location>
</feature>